<evidence type="ECO:0000256" key="1">
    <source>
        <dbReference type="ARBA" id="ARBA00022603"/>
    </source>
</evidence>
<evidence type="ECO:0000313" key="5">
    <source>
        <dbReference type="EMBL" id="AXE60941.1"/>
    </source>
</evidence>
<dbReference type="Pfam" id="PF00145">
    <property type="entry name" value="DNA_methylase"/>
    <property type="match status" value="1"/>
</dbReference>
<dbReference type="Proteomes" id="UP000252477">
    <property type="component" value="Chromosome"/>
</dbReference>
<name>A0A2Z5IR85_9BACT</name>
<sequence length="99" mass="11356">MNFKKYLVAATLLQNNQIDITSLDSKIIDKHKIDLITYSFPCQGLSIANMGKAKGIKNTESTSSLVWKIYWILKNAEHRPKFLLMENAKNLLSPKFLEQ</sequence>
<dbReference type="EMBL" id="CP029295">
    <property type="protein sequence ID" value="AXE60941.1"/>
    <property type="molecule type" value="Genomic_DNA"/>
</dbReference>
<reference evidence="6" key="1">
    <citation type="journal article" date="2018" name="Microbiol. Resour. Announc.">
        <title>Complete Sequence and Annotation of the Mycoplasma phocidae Strain 105T Genome.</title>
        <authorList>
            <person name="Frasca S. Jr."/>
            <person name="Kutish G.F."/>
            <person name="Michaels D.L."/>
            <person name="Brown D.R."/>
        </authorList>
    </citation>
    <scope>NUCLEOTIDE SEQUENCE [LARGE SCALE GENOMIC DNA]</scope>
    <source>
        <strain evidence="6">105</strain>
    </source>
</reference>
<dbReference type="KEGG" id="mpho:DA803_02495"/>
<dbReference type="InterPro" id="IPR029063">
    <property type="entry name" value="SAM-dependent_MTases_sf"/>
</dbReference>
<dbReference type="Gene3D" id="3.40.50.150">
    <property type="entry name" value="Vaccinia Virus protein VP39"/>
    <property type="match status" value="1"/>
</dbReference>
<dbReference type="SUPFAM" id="SSF53335">
    <property type="entry name" value="S-adenosyl-L-methionine-dependent methyltransferases"/>
    <property type="match status" value="1"/>
</dbReference>
<proteinExistence type="predicted"/>
<evidence type="ECO:0000256" key="4">
    <source>
        <dbReference type="ARBA" id="ARBA00022747"/>
    </source>
</evidence>
<dbReference type="InterPro" id="IPR018117">
    <property type="entry name" value="C5_DNA_meth_AS"/>
</dbReference>
<gene>
    <name evidence="5" type="ORF">DA803_02495</name>
</gene>
<dbReference type="GO" id="GO:0008168">
    <property type="term" value="F:methyltransferase activity"/>
    <property type="evidence" value="ECO:0007669"/>
    <property type="project" value="UniProtKB-KW"/>
</dbReference>
<dbReference type="OrthoDB" id="9813719at2"/>
<protein>
    <submittedName>
        <fullName evidence="5">DNA (Cytosine-5-)-methyltransferase [CpG DNA methylase]</fullName>
    </submittedName>
</protein>
<dbReference type="InterPro" id="IPR001525">
    <property type="entry name" value="C5_MeTfrase"/>
</dbReference>
<dbReference type="PROSITE" id="PS00094">
    <property type="entry name" value="C5_MTASE_1"/>
    <property type="match status" value="1"/>
</dbReference>
<evidence type="ECO:0000256" key="3">
    <source>
        <dbReference type="ARBA" id="ARBA00022691"/>
    </source>
</evidence>
<keyword evidence="1 5" id="KW-0489">Methyltransferase</keyword>
<dbReference type="GO" id="GO:0009307">
    <property type="term" value="P:DNA restriction-modification system"/>
    <property type="evidence" value="ECO:0007669"/>
    <property type="project" value="UniProtKB-KW"/>
</dbReference>
<keyword evidence="2 5" id="KW-0808">Transferase</keyword>
<dbReference type="AlphaFoldDB" id="A0A2Z5IR85"/>
<keyword evidence="4" id="KW-0680">Restriction system</keyword>
<dbReference type="GO" id="GO:0032259">
    <property type="term" value="P:methylation"/>
    <property type="evidence" value="ECO:0007669"/>
    <property type="project" value="UniProtKB-KW"/>
</dbReference>
<accession>A0A2Z5IR85</accession>
<keyword evidence="6" id="KW-1185">Reference proteome</keyword>
<keyword evidence="3" id="KW-0949">S-adenosyl-L-methionine</keyword>
<organism evidence="5 6">
    <name type="scientific">[Mycoplasma] phocae</name>
    <dbReference type="NCBI Taxonomy" id="142651"/>
    <lineage>
        <taxon>Bacteria</taxon>
        <taxon>Bacillati</taxon>
        <taxon>Mycoplasmatota</taxon>
        <taxon>Mycoplasmoidales</taxon>
        <taxon>Metamycoplasmataceae</taxon>
        <taxon>Metamycoplasma</taxon>
    </lineage>
</organism>
<evidence type="ECO:0000256" key="2">
    <source>
        <dbReference type="ARBA" id="ARBA00022679"/>
    </source>
</evidence>
<evidence type="ECO:0000313" key="6">
    <source>
        <dbReference type="Proteomes" id="UP000252477"/>
    </source>
</evidence>